<gene>
    <name evidence="1" type="ORF">HNP33_004201</name>
</gene>
<accession>A0ABR6RLM2</accession>
<proteinExistence type="predicted"/>
<reference evidence="1 2" key="1">
    <citation type="submission" date="2020-08" db="EMBL/GenBank/DDBJ databases">
        <title>Functional genomics of gut bacteria from endangered species of beetles.</title>
        <authorList>
            <person name="Carlos-Shanley C."/>
        </authorList>
    </citation>
    <scope>NUCLEOTIDE SEQUENCE [LARGE SCALE GENOMIC DNA]</scope>
    <source>
        <strain evidence="1 2">S00124</strain>
    </source>
</reference>
<dbReference type="EMBL" id="JACHKZ010000053">
    <property type="protein sequence ID" value="MBB6580075.1"/>
    <property type="molecule type" value="Genomic_DNA"/>
</dbReference>
<protein>
    <submittedName>
        <fullName evidence="1">Uncharacterized protein</fullName>
    </submittedName>
</protein>
<organism evidence="1 2">
    <name type="scientific">Comamonas odontotermitis</name>
    <dbReference type="NCBI Taxonomy" id="379895"/>
    <lineage>
        <taxon>Bacteria</taxon>
        <taxon>Pseudomonadati</taxon>
        <taxon>Pseudomonadota</taxon>
        <taxon>Betaproteobacteria</taxon>
        <taxon>Burkholderiales</taxon>
        <taxon>Comamonadaceae</taxon>
        <taxon>Comamonas</taxon>
    </lineage>
</organism>
<comment type="caution">
    <text evidence="1">The sequence shown here is derived from an EMBL/GenBank/DDBJ whole genome shotgun (WGS) entry which is preliminary data.</text>
</comment>
<evidence type="ECO:0000313" key="1">
    <source>
        <dbReference type="EMBL" id="MBB6580075.1"/>
    </source>
</evidence>
<dbReference type="Proteomes" id="UP000562492">
    <property type="component" value="Unassembled WGS sequence"/>
</dbReference>
<sequence>MRSNQMGLFSSGNLAFKQDSVARAELVNVRVYALLRSGGALGDSASLAASNTSVNYSATALPGNVQGIPKALIDDSLFTSFGTSSNDIVDADSNTTIRYLIERLCDQPGNSQILGKVHCVSNPDSNTQGGSSTQQGMTLPQNFSPIYRISMRVKGPRGTETYLQSTFLNPH</sequence>
<keyword evidence="2" id="KW-1185">Reference proteome</keyword>
<name>A0ABR6RLM2_9BURK</name>
<evidence type="ECO:0000313" key="2">
    <source>
        <dbReference type="Proteomes" id="UP000562492"/>
    </source>
</evidence>